<dbReference type="Gene3D" id="3.40.50.1820">
    <property type="entry name" value="alpha/beta hydrolase"/>
    <property type="match status" value="1"/>
</dbReference>
<dbReference type="EMBL" id="BAABJM010000007">
    <property type="protein sequence ID" value="GAA5066335.1"/>
    <property type="molecule type" value="Genomic_DNA"/>
</dbReference>
<dbReference type="InterPro" id="IPR051601">
    <property type="entry name" value="Serine_prot/Carboxylest_S33"/>
</dbReference>
<protein>
    <submittedName>
        <fullName evidence="7">Alpha/beta hydrolase</fullName>
    </submittedName>
</protein>
<dbReference type="Pfam" id="PF00561">
    <property type="entry name" value="Abhydrolase_1"/>
    <property type="match status" value="1"/>
</dbReference>
<dbReference type="InterPro" id="IPR000073">
    <property type="entry name" value="AB_hydrolase_1"/>
</dbReference>
<dbReference type="Proteomes" id="UP001500603">
    <property type="component" value="Unassembled WGS sequence"/>
</dbReference>
<name>A0ABP9KXM8_9NOCA</name>
<dbReference type="PROSITE" id="PS51257">
    <property type="entry name" value="PROKAR_LIPOPROTEIN"/>
    <property type="match status" value="1"/>
</dbReference>
<gene>
    <name evidence="7" type="ORF">GCM10023318_54390</name>
</gene>
<feature type="chain" id="PRO_5045275546" evidence="4">
    <location>
        <begin position="24"/>
        <end position="480"/>
    </location>
</feature>
<evidence type="ECO:0000256" key="1">
    <source>
        <dbReference type="ARBA" id="ARBA00010088"/>
    </source>
</evidence>
<feature type="domain" description="AB hydrolase-1" evidence="5">
    <location>
        <begin position="82"/>
        <end position="263"/>
    </location>
</feature>
<comment type="similarity">
    <text evidence="1">Belongs to the peptidase S33 family.</text>
</comment>
<proteinExistence type="inferred from homology"/>
<dbReference type="SUPFAM" id="SSF53474">
    <property type="entry name" value="alpha/beta-Hydrolases"/>
    <property type="match status" value="1"/>
</dbReference>
<dbReference type="Pfam" id="PF08386">
    <property type="entry name" value="Abhydrolase_4"/>
    <property type="match status" value="1"/>
</dbReference>
<evidence type="ECO:0000313" key="7">
    <source>
        <dbReference type="EMBL" id="GAA5066335.1"/>
    </source>
</evidence>
<dbReference type="PANTHER" id="PTHR43248">
    <property type="entry name" value="2-SUCCINYL-6-HYDROXY-2,4-CYCLOHEXADIENE-1-CARBOXYLATE SYNTHASE"/>
    <property type="match status" value="1"/>
</dbReference>
<evidence type="ECO:0000256" key="2">
    <source>
        <dbReference type="ARBA" id="ARBA00022729"/>
    </source>
</evidence>
<keyword evidence="8" id="KW-1185">Reference proteome</keyword>
<evidence type="ECO:0000256" key="3">
    <source>
        <dbReference type="ARBA" id="ARBA00022801"/>
    </source>
</evidence>
<dbReference type="PANTHER" id="PTHR43248:SF29">
    <property type="entry name" value="TRIPEPTIDYL AMINOPEPTIDASE"/>
    <property type="match status" value="1"/>
</dbReference>
<feature type="signal peptide" evidence="4">
    <location>
        <begin position="1"/>
        <end position="23"/>
    </location>
</feature>
<comment type="caution">
    <text evidence="7">The sequence shown here is derived from an EMBL/GenBank/DDBJ whole genome shotgun (WGS) entry which is preliminary data.</text>
</comment>
<sequence>MSLRRSVLLVVAAFVLGSGTVVACASSPPAGSTIAWTPCQENAEFDCAAIPVPVDWSDPDSATVDIAVVRDRADEPARKLGTLVSLPGGPGKSGVDEIIAGGKFSSAILARFDVISLDPRGVGRSHPVRCDADLAAHRPNLVPDLGGRIEEVHAYARELADSCRRYTGPLLEHVDATSVARDVDALRSALGEQRISVYSRSYGTMSAQAYAELFPERLRAMVLDSVDDHIVSGREMLASAARAGADTFGEFVAWCGREQQCVLHGVDIEAAFEDLYSRAGRGVLRDPASGTVLGPLDLSTAVTQRLDTPEWSRLATDLRSLIDQPSVDLPPAAAPPAPAPAAVATPWVIACSDWKFEVADQAQWSRLWQEQNAAAGALHAHFAWAAGSVCSGWPTAHKNPPHPPRGDEGPAIVIMNSRHDPATPHEWARNVTANTPNAVLLTYDGWGHGVYGRTPCTTGTADRYLIDLTIPPAETHCPAG</sequence>
<feature type="domain" description="Peptidase S33 tripeptidyl aminopeptidase-like C-terminal" evidence="6">
    <location>
        <begin position="384"/>
        <end position="477"/>
    </location>
</feature>
<dbReference type="InterPro" id="IPR013595">
    <property type="entry name" value="Pept_S33_TAP-like_C"/>
</dbReference>
<organism evidence="7 8">
    <name type="scientific">Nocardia callitridis</name>
    <dbReference type="NCBI Taxonomy" id="648753"/>
    <lineage>
        <taxon>Bacteria</taxon>
        <taxon>Bacillati</taxon>
        <taxon>Actinomycetota</taxon>
        <taxon>Actinomycetes</taxon>
        <taxon>Mycobacteriales</taxon>
        <taxon>Nocardiaceae</taxon>
        <taxon>Nocardia</taxon>
    </lineage>
</organism>
<dbReference type="RefSeq" id="WP_345498985.1">
    <property type="nucleotide sequence ID" value="NZ_BAABJM010000007.1"/>
</dbReference>
<evidence type="ECO:0000259" key="5">
    <source>
        <dbReference type="Pfam" id="PF00561"/>
    </source>
</evidence>
<dbReference type="InterPro" id="IPR029058">
    <property type="entry name" value="AB_hydrolase_fold"/>
</dbReference>
<reference evidence="8" key="1">
    <citation type="journal article" date="2019" name="Int. J. Syst. Evol. Microbiol.">
        <title>The Global Catalogue of Microorganisms (GCM) 10K type strain sequencing project: providing services to taxonomists for standard genome sequencing and annotation.</title>
        <authorList>
            <consortium name="The Broad Institute Genomics Platform"/>
            <consortium name="The Broad Institute Genome Sequencing Center for Infectious Disease"/>
            <person name="Wu L."/>
            <person name="Ma J."/>
        </authorList>
    </citation>
    <scope>NUCLEOTIDE SEQUENCE [LARGE SCALE GENOMIC DNA]</scope>
    <source>
        <strain evidence="8">JCM 18298</strain>
    </source>
</reference>
<evidence type="ECO:0000256" key="4">
    <source>
        <dbReference type="SAM" id="SignalP"/>
    </source>
</evidence>
<dbReference type="GO" id="GO:0016787">
    <property type="term" value="F:hydrolase activity"/>
    <property type="evidence" value="ECO:0007669"/>
    <property type="project" value="UniProtKB-KW"/>
</dbReference>
<evidence type="ECO:0000259" key="6">
    <source>
        <dbReference type="Pfam" id="PF08386"/>
    </source>
</evidence>
<keyword evidence="2 4" id="KW-0732">Signal</keyword>
<evidence type="ECO:0000313" key="8">
    <source>
        <dbReference type="Proteomes" id="UP001500603"/>
    </source>
</evidence>
<accession>A0ABP9KXM8</accession>
<keyword evidence="3 7" id="KW-0378">Hydrolase</keyword>